<evidence type="ECO:0000259" key="3">
    <source>
        <dbReference type="PROSITE" id="PS50893"/>
    </source>
</evidence>
<dbReference type="InterPro" id="IPR017871">
    <property type="entry name" value="ABC_transporter-like_CS"/>
</dbReference>
<dbReference type="InterPro" id="IPR003593">
    <property type="entry name" value="AAA+_ATPase"/>
</dbReference>
<feature type="non-terminal residue" evidence="4">
    <location>
        <position position="1"/>
    </location>
</feature>
<dbReference type="PANTHER" id="PTHR43038">
    <property type="entry name" value="ATP-BINDING CASSETTE, SUB-FAMILY H, MEMBER 1"/>
    <property type="match status" value="1"/>
</dbReference>
<dbReference type="GO" id="GO:0005524">
    <property type="term" value="F:ATP binding"/>
    <property type="evidence" value="ECO:0007669"/>
    <property type="project" value="UniProtKB-KW"/>
</dbReference>
<dbReference type="InterPro" id="IPR003439">
    <property type="entry name" value="ABC_transporter-like_ATP-bd"/>
</dbReference>
<dbReference type="GO" id="GO:0016887">
    <property type="term" value="F:ATP hydrolysis activity"/>
    <property type="evidence" value="ECO:0007669"/>
    <property type="project" value="InterPro"/>
</dbReference>
<keyword evidence="1" id="KW-0547">Nucleotide-binding</keyword>
<dbReference type="Proteomes" id="UP000326759">
    <property type="component" value="Unassembled WGS sequence"/>
</dbReference>
<dbReference type="SMART" id="SM00382">
    <property type="entry name" value="AAA"/>
    <property type="match status" value="1"/>
</dbReference>
<evidence type="ECO:0000313" key="5">
    <source>
        <dbReference type="Proteomes" id="UP000326759"/>
    </source>
</evidence>
<accession>A0A5N5TKA9</accession>
<reference evidence="4 5" key="1">
    <citation type="journal article" date="2019" name="PLoS Biol.">
        <title>Sex chromosomes control vertical transmission of feminizing Wolbachia symbionts in an isopod.</title>
        <authorList>
            <person name="Becking T."/>
            <person name="Chebbi M.A."/>
            <person name="Giraud I."/>
            <person name="Moumen B."/>
            <person name="Laverre T."/>
            <person name="Caubet Y."/>
            <person name="Peccoud J."/>
            <person name="Gilbert C."/>
            <person name="Cordaux R."/>
        </authorList>
    </citation>
    <scope>NUCLEOTIDE SEQUENCE [LARGE SCALE GENOMIC DNA]</scope>
    <source>
        <strain evidence="4">ANa2</strain>
        <tissue evidence="4">Whole body excluding digestive tract and cuticle</tissue>
    </source>
</reference>
<dbReference type="InterPro" id="IPR027417">
    <property type="entry name" value="P-loop_NTPase"/>
</dbReference>
<dbReference type="AlphaFoldDB" id="A0A5N5TKA9"/>
<dbReference type="Gene3D" id="3.40.50.300">
    <property type="entry name" value="P-loop containing nucleotide triphosphate hydrolases"/>
    <property type="match status" value="1"/>
</dbReference>
<dbReference type="PANTHER" id="PTHR43038:SF3">
    <property type="entry name" value="ABC TRANSPORTER G FAMILY MEMBER 20 ISOFORM X1"/>
    <property type="match status" value="1"/>
</dbReference>
<gene>
    <name evidence="4" type="primary">abcG23</name>
    <name evidence="4" type="ORF">Anas_04561</name>
</gene>
<keyword evidence="2" id="KW-0067">ATP-binding</keyword>
<dbReference type="SUPFAM" id="SSF52540">
    <property type="entry name" value="P-loop containing nucleoside triphosphate hydrolases"/>
    <property type="match status" value="1"/>
</dbReference>
<feature type="domain" description="ABC transporter" evidence="3">
    <location>
        <begin position="1"/>
        <end position="178"/>
    </location>
</feature>
<dbReference type="CDD" id="cd03230">
    <property type="entry name" value="ABC_DR_subfamily_A"/>
    <property type="match status" value="1"/>
</dbReference>
<dbReference type="Pfam" id="PF00005">
    <property type="entry name" value="ABC_tran"/>
    <property type="match status" value="1"/>
</dbReference>
<protein>
    <submittedName>
        <fullName evidence="4">ABC transporter G family member 23</fullName>
    </submittedName>
</protein>
<dbReference type="OrthoDB" id="10255969at2759"/>
<name>A0A5N5TKA9_9CRUS</name>
<dbReference type="EMBL" id="SEYY01000737">
    <property type="protein sequence ID" value="KAB7506587.1"/>
    <property type="molecule type" value="Genomic_DNA"/>
</dbReference>
<evidence type="ECO:0000313" key="4">
    <source>
        <dbReference type="EMBL" id="KAB7506587.1"/>
    </source>
</evidence>
<sequence length="178" mass="19604">YGLLGPSGCGKTTLLGCLVSRLKLDSGKIYIYGFSPGTREAAVPGARVGYMPQELALYQEFSIAETLAYIGRINQLTNLIIKERTNFLVSFLGLPNSKRLINQLSGGQQRRVSLAAALVHEPELLILDEPTVGVDPLLRTSIWNHLSDIAKSGDKTIIITTHYIEEARKADKVNIFYI</sequence>
<organism evidence="4 5">
    <name type="scientific">Armadillidium nasatum</name>
    <dbReference type="NCBI Taxonomy" id="96803"/>
    <lineage>
        <taxon>Eukaryota</taxon>
        <taxon>Metazoa</taxon>
        <taxon>Ecdysozoa</taxon>
        <taxon>Arthropoda</taxon>
        <taxon>Crustacea</taxon>
        <taxon>Multicrustacea</taxon>
        <taxon>Malacostraca</taxon>
        <taxon>Eumalacostraca</taxon>
        <taxon>Peracarida</taxon>
        <taxon>Isopoda</taxon>
        <taxon>Oniscidea</taxon>
        <taxon>Crinocheta</taxon>
        <taxon>Armadillidiidae</taxon>
        <taxon>Armadillidium</taxon>
    </lineage>
</organism>
<proteinExistence type="predicted"/>
<keyword evidence="5" id="KW-1185">Reference proteome</keyword>
<evidence type="ECO:0000256" key="1">
    <source>
        <dbReference type="ARBA" id="ARBA00022741"/>
    </source>
</evidence>
<dbReference type="PROSITE" id="PS50893">
    <property type="entry name" value="ABC_TRANSPORTER_2"/>
    <property type="match status" value="1"/>
</dbReference>
<evidence type="ECO:0000256" key="2">
    <source>
        <dbReference type="ARBA" id="ARBA00022840"/>
    </source>
</evidence>
<dbReference type="PROSITE" id="PS00211">
    <property type="entry name" value="ABC_TRANSPORTER_1"/>
    <property type="match status" value="1"/>
</dbReference>
<comment type="caution">
    <text evidence="4">The sequence shown here is derived from an EMBL/GenBank/DDBJ whole genome shotgun (WGS) entry which is preliminary data.</text>
</comment>